<gene>
    <name evidence="1" type="ORF">Golax_011342</name>
</gene>
<keyword evidence="2" id="KW-1185">Reference proteome</keyword>
<dbReference type="Proteomes" id="UP000593574">
    <property type="component" value="Unassembled WGS sequence"/>
</dbReference>
<evidence type="ECO:0008006" key="3">
    <source>
        <dbReference type="Google" id="ProtNLM"/>
    </source>
</evidence>
<proteinExistence type="predicted"/>
<evidence type="ECO:0000313" key="2">
    <source>
        <dbReference type="Proteomes" id="UP000593574"/>
    </source>
</evidence>
<sequence length="278" mass="31460">MASTPLSRIFVASSQASGLWSSQILLEDNLKDFRKDCFKCGASAETLIHALKNCPTARAILTLGGLDGRLLNKDYPYCIDWIKDVICFLDKKVIADFITALWNSWNNQNNYVFYGKEEEARVIWDRAKTLCQDFRIHNLVNKPVLPLTLALKKWEKPPCGTVKINFDATVFNNKTRFGVIVHNSDGFILGGGGGFKYEDMTAEWAKLYAFDEGLKIDITIISYRIKEAFKTMEMFTTTAVNWANCSCNKIAAFICKNAITNNCNLVFGMDYPKDIHDL</sequence>
<comment type="caution">
    <text evidence="1">The sequence shown here is derived from an EMBL/GenBank/DDBJ whole genome shotgun (WGS) entry which is preliminary data.</text>
</comment>
<dbReference type="EMBL" id="JABEZV010000006">
    <property type="protein sequence ID" value="MBA0712228.1"/>
    <property type="molecule type" value="Genomic_DNA"/>
</dbReference>
<protein>
    <recommendedName>
        <fullName evidence="3">Reverse transcriptase zinc-binding domain-containing protein</fullName>
    </recommendedName>
</protein>
<accession>A0A7J8ZKA4</accession>
<feature type="non-terminal residue" evidence="1">
    <location>
        <position position="278"/>
    </location>
</feature>
<organism evidence="1 2">
    <name type="scientific">Gossypium laxum</name>
    <dbReference type="NCBI Taxonomy" id="34288"/>
    <lineage>
        <taxon>Eukaryota</taxon>
        <taxon>Viridiplantae</taxon>
        <taxon>Streptophyta</taxon>
        <taxon>Embryophyta</taxon>
        <taxon>Tracheophyta</taxon>
        <taxon>Spermatophyta</taxon>
        <taxon>Magnoliopsida</taxon>
        <taxon>eudicotyledons</taxon>
        <taxon>Gunneridae</taxon>
        <taxon>Pentapetalae</taxon>
        <taxon>rosids</taxon>
        <taxon>malvids</taxon>
        <taxon>Malvales</taxon>
        <taxon>Malvaceae</taxon>
        <taxon>Malvoideae</taxon>
        <taxon>Gossypium</taxon>
    </lineage>
</organism>
<name>A0A7J8ZKA4_9ROSI</name>
<evidence type="ECO:0000313" key="1">
    <source>
        <dbReference type="EMBL" id="MBA0712228.1"/>
    </source>
</evidence>
<dbReference type="AlphaFoldDB" id="A0A7J8ZKA4"/>
<reference evidence="1 2" key="1">
    <citation type="journal article" date="2019" name="Genome Biol. Evol.">
        <title>Insights into the evolution of the New World diploid cottons (Gossypium, subgenus Houzingenia) based on genome sequencing.</title>
        <authorList>
            <person name="Grover C.E."/>
            <person name="Arick M.A. 2nd"/>
            <person name="Thrash A."/>
            <person name="Conover J.L."/>
            <person name="Sanders W.S."/>
            <person name="Peterson D.G."/>
            <person name="Frelichowski J.E."/>
            <person name="Scheffler J.A."/>
            <person name="Scheffler B.E."/>
            <person name="Wendel J.F."/>
        </authorList>
    </citation>
    <scope>NUCLEOTIDE SEQUENCE [LARGE SCALE GENOMIC DNA]</scope>
    <source>
        <strain evidence="1">4</strain>
        <tissue evidence="1">Leaf</tissue>
    </source>
</reference>